<gene>
    <name evidence="3" type="primary">LOC115877305</name>
</gene>
<accession>A0A6J2XEV9</accession>
<proteinExistence type="predicted"/>
<dbReference type="RefSeq" id="XP_030749304.1">
    <property type="nucleotide sequence ID" value="XM_030893444.1"/>
</dbReference>
<dbReference type="KEGG" id="soy:115877305"/>
<dbReference type="OrthoDB" id="6780049at2759"/>
<protein>
    <submittedName>
        <fullName evidence="3">Uncharacterized protein LOC115877305</fullName>
    </submittedName>
</protein>
<organism evidence="2 3">
    <name type="scientific">Sitophilus oryzae</name>
    <name type="common">Rice weevil</name>
    <name type="synonym">Curculio oryzae</name>
    <dbReference type="NCBI Taxonomy" id="7048"/>
    <lineage>
        <taxon>Eukaryota</taxon>
        <taxon>Metazoa</taxon>
        <taxon>Ecdysozoa</taxon>
        <taxon>Arthropoda</taxon>
        <taxon>Hexapoda</taxon>
        <taxon>Insecta</taxon>
        <taxon>Pterygota</taxon>
        <taxon>Neoptera</taxon>
        <taxon>Endopterygota</taxon>
        <taxon>Coleoptera</taxon>
        <taxon>Polyphaga</taxon>
        <taxon>Cucujiformia</taxon>
        <taxon>Curculionidae</taxon>
        <taxon>Dryophthorinae</taxon>
        <taxon>Sitophilus</taxon>
    </lineage>
</organism>
<feature type="chain" id="PRO_5026836993" evidence="1">
    <location>
        <begin position="19"/>
        <end position="249"/>
    </location>
</feature>
<feature type="signal peptide" evidence="1">
    <location>
        <begin position="1"/>
        <end position="18"/>
    </location>
</feature>
<sequence length="249" mass="29175">MVFLVYVFLVPFVRYTIGNSMLEECAKYYKPTNYLALLPNLKMPYIGDLAIPDNQHTNNYNNLQKINPSPVVTTKVLTLKTKYVYKNPVCIKTTKKRRYCAPEDAKKKQNVEKLVTKEYFVDVDALKKREDENDEEETFNLEVSFDNDVESSETGESPEEYRSLVTPQLAPHKINELLIEDRLAQLETILPQYQRRRVFETSTIFVTKTINNKRNMATLIAKNCIPLGYELCRNIKPQKRRSKLERGWY</sequence>
<evidence type="ECO:0000313" key="3">
    <source>
        <dbReference type="RefSeq" id="XP_030749304.1"/>
    </source>
</evidence>
<dbReference type="Proteomes" id="UP000504635">
    <property type="component" value="Unplaced"/>
</dbReference>
<dbReference type="InParanoid" id="A0A6J2XEV9"/>
<reference evidence="3" key="1">
    <citation type="submission" date="2025-08" db="UniProtKB">
        <authorList>
            <consortium name="RefSeq"/>
        </authorList>
    </citation>
    <scope>IDENTIFICATION</scope>
    <source>
        <tissue evidence="3">Gonads</tissue>
    </source>
</reference>
<keyword evidence="1" id="KW-0732">Signal</keyword>
<evidence type="ECO:0000256" key="1">
    <source>
        <dbReference type="SAM" id="SignalP"/>
    </source>
</evidence>
<dbReference type="AlphaFoldDB" id="A0A6J2XEV9"/>
<evidence type="ECO:0000313" key="2">
    <source>
        <dbReference type="Proteomes" id="UP000504635"/>
    </source>
</evidence>
<name>A0A6J2XEV9_SITOR</name>
<dbReference type="GeneID" id="115877305"/>
<keyword evidence="2" id="KW-1185">Reference proteome</keyword>